<organism evidence="1 2">
    <name type="scientific">Temnothorax longispinosus</name>
    <dbReference type="NCBI Taxonomy" id="300112"/>
    <lineage>
        <taxon>Eukaryota</taxon>
        <taxon>Metazoa</taxon>
        <taxon>Ecdysozoa</taxon>
        <taxon>Arthropoda</taxon>
        <taxon>Hexapoda</taxon>
        <taxon>Insecta</taxon>
        <taxon>Pterygota</taxon>
        <taxon>Neoptera</taxon>
        <taxon>Endopterygota</taxon>
        <taxon>Hymenoptera</taxon>
        <taxon>Apocrita</taxon>
        <taxon>Aculeata</taxon>
        <taxon>Formicoidea</taxon>
        <taxon>Formicidae</taxon>
        <taxon>Myrmicinae</taxon>
        <taxon>Temnothorax</taxon>
    </lineage>
</organism>
<protein>
    <submittedName>
        <fullName evidence="1">Uncharacterized protein</fullName>
    </submittedName>
</protein>
<sequence>MAFYSSSKAAKARADRPEEFHRLAGLAVKPCCWFGPAKHALPTDRANGYYARAVKRETPWTYHAKGKRGVRSKSDAEIAEIGSGIQRRIPPNPLAFRELENLSGPRRVIDVRNPRISLFR</sequence>
<dbReference type="Proteomes" id="UP000310200">
    <property type="component" value="Unassembled WGS sequence"/>
</dbReference>
<comment type="caution">
    <text evidence="1">The sequence shown here is derived from an EMBL/GenBank/DDBJ whole genome shotgun (WGS) entry which is preliminary data.</text>
</comment>
<name>A0A4S2JCV5_9HYME</name>
<dbReference type="EMBL" id="QBLH01003868">
    <property type="protein sequence ID" value="TGZ32389.1"/>
    <property type="molecule type" value="Genomic_DNA"/>
</dbReference>
<evidence type="ECO:0000313" key="2">
    <source>
        <dbReference type="Proteomes" id="UP000310200"/>
    </source>
</evidence>
<gene>
    <name evidence="1" type="ORF">DBV15_06843</name>
</gene>
<keyword evidence="2" id="KW-1185">Reference proteome</keyword>
<proteinExistence type="predicted"/>
<accession>A0A4S2JCV5</accession>
<reference evidence="1 2" key="1">
    <citation type="journal article" date="2019" name="Philos. Trans. R. Soc. Lond., B, Biol. Sci.">
        <title>Ant behaviour and brain gene expression of defending hosts depend on the ecological success of the intruding social parasite.</title>
        <authorList>
            <person name="Kaur R."/>
            <person name="Stoldt M."/>
            <person name="Jongepier E."/>
            <person name="Feldmeyer B."/>
            <person name="Menzel F."/>
            <person name="Bornberg-Bauer E."/>
            <person name="Foitzik S."/>
        </authorList>
    </citation>
    <scope>NUCLEOTIDE SEQUENCE [LARGE SCALE GENOMIC DNA]</scope>
    <source>
        <tissue evidence="1">Whole body</tissue>
    </source>
</reference>
<evidence type="ECO:0000313" key="1">
    <source>
        <dbReference type="EMBL" id="TGZ32389.1"/>
    </source>
</evidence>
<dbReference type="AlphaFoldDB" id="A0A4S2JCV5"/>